<gene>
    <name evidence="1" type="ORF">ACFO6Q_19375</name>
</gene>
<dbReference type="InterPro" id="IPR016181">
    <property type="entry name" value="Acyl_CoA_acyltransferase"/>
</dbReference>
<comment type="caution">
    <text evidence="1">The sequence shown here is derived from an EMBL/GenBank/DDBJ whole genome shotgun (WGS) entry which is preliminary data.</text>
</comment>
<dbReference type="EMBL" id="JBHSHD010000017">
    <property type="protein sequence ID" value="MFC4822489.1"/>
    <property type="molecule type" value="Genomic_DNA"/>
</dbReference>
<dbReference type="Gene3D" id="3.40.630.30">
    <property type="match status" value="1"/>
</dbReference>
<dbReference type="RefSeq" id="WP_380022812.1">
    <property type="nucleotide sequence ID" value="NZ_JBHSHD010000017.1"/>
</dbReference>
<proteinExistence type="predicted"/>
<evidence type="ECO:0000313" key="2">
    <source>
        <dbReference type="Proteomes" id="UP001595886"/>
    </source>
</evidence>
<sequence>MQFNFVASSNEGAAKLWQRHGFAIVGRVPGAFRHATRRSTDVLVMHRML</sequence>
<dbReference type="Proteomes" id="UP001595886">
    <property type="component" value="Unassembled WGS sequence"/>
</dbReference>
<organism evidence="1 2">
    <name type="scientific">Dokdonella ginsengisoli</name>
    <dbReference type="NCBI Taxonomy" id="363846"/>
    <lineage>
        <taxon>Bacteria</taxon>
        <taxon>Pseudomonadati</taxon>
        <taxon>Pseudomonadota</taxon>
        <taxon>Gammaproteobacteria</taxon>
        <taxon>Lysobacterales</taxon>
        <taxon>Rhodanobacteraceae</taxon>
        <taxon>Dokdonella</taxon>
    </lineage>
</organism>
<accession>A0ABV9R1B5</accession>
<name>A0ABV9R1B5_9GAMM</name>
<keyword evidence="2" id="KW-1185">Reference proteome</keyword>
<evidence type="ECO:0008006" key="3">
    <source>
        <dbReference type="Google" id="ProtNLM"/>
    </source>
</evidence>
<dbReference type="SUPFAM" id="SSF55729">
    <property type="entry name" value="Acyl-CoA N-acyltransferases (Nat)"/>
    <property type="match status" value="1"/>
</dbReference>
<protein>
    <recommendedName>
        <fullName evidence="3">GNAT family N-acetyltransferase</fullName>
    </recommendedName>
</protein>
<reference evidence="2" key="1">
    <citation type="journal article" date="2019" name="Int. J. Syst. Evol. Microbiol.">
        <title>The Global Catalogue of Microorganisms (GCM) 10K type strain sequencing project: providing services to taxonomists for standard genome sequencing and annotation.</title>
        <authorList>
            <consortium name="The Broad Institute Genomics Platform"/>
            <consortium name="The Broad Institute Genome Sequencing Center for Infectious Disease"/>
            <person name="Wu L."/>
            <person name="Ma J."/>
        </authorList>
    </citation>
    <scope>NUCLEOTIDE SEQUENCE [LARGE SCALE GENOMIC DNA]</scope>
    <source>
        <strain evidence="2">CCUG 30340</strain>
    </source>
</reference>
<evidence type="ECO:0000313" key="1">
    <source>
        <dbReference type="EMBL" id="MFC4822489.1"/>
    </source>
</evidence>